<comment type="caution">
    <text evidence="5">The sequence shown here is derived from an EMBL/GenBank/DDBJ whole genome shotgun (WGS) entry which is preliminary data.</text>
</comment>
<dbReference type="Pfam" id="PF12437">
    <property type="entry name" value="GSIII_N"/>
    <property type="match status" value="1"/>
</dbReference>
<evidence type="ECO:0000256" key="2">
    <source>
        <dbReference type="RuleBase" id="RU000384"/>
    </source>
</evidence>
<dbReference type="PANTHER" id="PTHR42974:SF1">
    <property type="entry name" value="TYPE-3 GLUTAMINE SYNTHETASE"/>
    <property type="match status" value="1"/>
</dbReference>
<keyword evidence="5" id="KW-0436">Ligase</keyword>
<dbReference type="PROSITE" id="PS51987">
    <property type="entry name" value="GS_CATALYTIC"/>
    <property type="match status" value="1"/>
</dbReference>
<dbReference type="InterPro" id="IPR027303">
    <property type="entry name" value="Gln_synth_gly_rich_site"/>
</dbReference>
<dbReference type="Gene3D" id="1.20.120.1560">
    <property type="match status" value="1"/>
</dbReference>
<accession>A0A1E3XFC0</accession>
<dbReference type="PROSITE" id="PS51986">
    <property type="entry name" value="GS_BETA_GRASP"/>
    <property type="match status" value="1"/>
</dbReference>
<dbReference type="EC" id="6.3.1.2" evidence="5"/>
<dbReference type="EMBL" id="MAYW01000008">
    <property type="protein sequence ID" value="ODS34331.1"/>
    <property type="molecule type" value="Genomic_DNA"/>
</dbReference>
<dbReference type="Pfam" id="PF00120">
    <property type="entry name" value="Gln-synt_C"/>
    <property type="match status" value="1"/>
</dbReference>
<dbReference type="Gene3D" id="3.30.590.10">
    <property type="entry name" value="Glutamine synthetase/guanido kinase, catalytic domain"/>
    <property type="match status" value="1"/>
</dbReference>
<dbReference type="InterPro" id="IPR014746">
    <property type="entry name" value="Gln_synth/guanido_kin_cat_dom"/>
</dbReference>
<protein>
    <submittedName>
        <fullName evidence="5">Glutamate-ammonia ligase type III</fullName>
        <ecNumber evidence="5">6.3.1.2</ecNumber>
    </submittedName>
</protein>
<organism evidence="5 6">
    <name type="scientific">Candidatus Scalindua rubra</name>
    <dbReference type="NCBI Taxonomy" id="1872076"/>
    <lineage>
        <taxon>Bacteria</taxon>
        <taxon>Pseudomonadati</taxon>
        <taxon>Planctomycetota</taxon>
        <taxon>Candidatus Brocadiia</taxon>
        <taxon>Candidatus Brocadiales</taxon>
        <taxon>Candidatus Scalinduaceae</taxon>
        <taxon>Candidatus Scalindua</taxon>
    </lineage>
</organism>
<dbReference type="InterPro" id="IPR040577">
    <property type="entry name" value="Gln-synt_C"/>
</dbReference>
<dbReference type="InterPro" id="IPR052725">
    <property type="entry name" value="GS_Type-3"/>
</dbReference>
<dbReference type="AlphaFoldDB" id="A0A1E3XFC0"/>
<sequence length="698" mass="77771">MDVTKIFGSNVFNDDVMRKRLPKDTYKLLKKTIDKEIPLPAEVADVVAGAMKDWAIEKGATHYTHWFQPLTGSTAEKHDSFISPTEQGGVVMEFSGKQLVKGEPDASSLPSGGLRATFEARGYTAWDCTSPAFLKEDRAGDVTLCIPTAFCSYTGGALDKKTPLLRSMAAVSKQALRVLRTLGNKTAKKVTSTVGAEQEYFLVDKKYFAERLDLIVAGRTLFGAPAPKGQEMEDHYFGQIKDRVADFMKDLDKELWKMGVAATTKHNEVAPSQFEMAPLFTTTNIAADHNQLVMETLQKVALRHDLVCLLHEKPYVGINGSGKHTNWSLSTDDGMNLLEPGMTPHENAQFLLFISALIKAVDRHADILRMSAANSGNDHRLGGNEAPPAIISIFMGGELTEILEAIAKGKKAKSKASTSIEIGVDTLPPLPKDNSDRNRTSPFAFTGNKFEFRMVASSASISRPCIVLNTIVAEALDEIATRLERAKDINKETTAIIRDTMKEHGRIIFNGNNYSDEWEKEAEKRGLPNIRSTVEALKTFIDKKSVNLFEKYKVLSKEELHARYEIYLEQYIKQINIEAKASLDMVKSLYIPAIIPFIKELAETIEKLEAVNGPANVQKELLSKVSALLESAYRNTEKLETKLEKAHKIADGYKRSTAFRDKVFVTMNNLRKDIDTLETIVPRKLWPVPTYADLLFKL</sequence>
<dbReference type="Pfam" id="PF18318">
    <property type="entry name" value="Gln-synt_C-ter"/>
    <property type="match status" value="1"/>
</dbReference>
<evidence type="ECO:0000259" key="4">
    <source>
        <dbReference type="PROSITE" id="PS51987"/>
    </source>
</evidence>
<dbReference type="Proteomes" id="UP000094056">
    <property type="component" value="Unassembled WGS sequence"/>
</dbReference>
<dbReference type="GO" id="GO:0004356">
    <property type="term" value="F:glutamine synthetase activity"/>
    <property type="evidence" value="ECO:0007669"/>
    <property type="project" value="UniProtKB-EC"/>
</dbReference>
<dbReference type="PATRIC" id="fig|1872076.5.peg.529"/>
<evidence type="ECO:0000313" key="5">
    <source>
        <dbReference type="EMBL" id="ODS34331.1"/>
    </source>
</evidence>
<feature type="domain" description="GS beta-grasp" evidence="3">
    <location>
        <begin position="61"/>
        <end position="155"/>
    </location>
</feature>
<name>A0A1E3XFC0_9BACT</name>
<dbReference type="GO" id="GO:0006542">
    <property type="term" value="P:glutamine biosynthetic process"/>
    <property type="evidence" value="ECO:0007669"/>
    <property type="project" value="InterPro"/>
</dbReference>
<evidence type="ECO:0000256" key="1">
    <source>
        <dbReference type="PROSITE-ProRule" id="PRU01330"/>
    </source>
</evidence>
<dbReference type="InterPro" id="IPR008147">
    <property type="entry name" value="Gln_synt_N"/>
</dbReference>
<comment type="similarity">
    <text evidence="1 2">Belongs to the glutamine synthetase family.</text>
</comment>
<dbReference type="SMART" id="SM01230">
    <property type="entry name" value="Gln-synt_C"/>
    <property type="match status" value="1"/>
</dbReference>
<evidence type="ECO:0000259" key="3">
    <source>
        <dbReference type="PROSITE" id="PS51986"/>
    </source>
</evidence>
<reference evidence="5 6" key="1">
    <citation type="submission" date="2016-07" db="EMBL/GenBank/DDBJ databases">
        <title>Draft genome of Scalindua rubra, obtained from a brine-seawater interface in the Red Sea, sheds light on salt adaptation in anammox bacteria.</title>
        <authorList>
            <person name="Speth D.R."/>
            <person name="Lagkouvardos I."/>
            <person name="Wang Y."/>
            <person name="Qian P.-Y."/>
            <person name="Dutilh B.E."/>
            <person name="Jetten M.S."/>
        </authorList>
    </citation>
    <scope>NUCLEOTIDE SEQUENCE [LARGE SCALE GENOMIC DNA]</scope>
    <source>
        <strain evidence="5">BSI-1</strain>
    </source>
</reference>
<feature type="domain" description="GS catalytic" evidence="4">
    <location>
        <begin position="160"/>
        <end position="590"/>
    </location>
</feature>
<dbReference type="InterPro" id="IPR008146">
    <property type="entry name" value="Gln_synth_cat_dom"/>
</dbReference>
<evidence type="ECO:0000313" key="6">
    <source>
        <dbReference type="Proteomes" id="UP000094056"/>
    </source>
</evidence>
<dbReference type="InterPro" id="IPR022147">
    <property type="entry name" value="GSIII_N"/>
</dbReference>
<dbReference type="SUPFAM" id="SSF55931">
    <property type="entry name" value="Glutamine synthetase/guanido kinase"/>
    <property type="match status" value="1"/>
</dbReference>
<gene>
    <name evidence="5" type="primary">glnA</name>
    <name evidence="5" type="ORF">SCARUB_00462</name>
</gene>
<dbReference type="PROSITE" id="PS00181">
    <property type="entry name" value="GLNA_ATP"/>
    <property type="match status" value="1"/>
</dbReference>
<proteinExistence type="inferred from homology"/>
<dbReference type="PANTHER" id="PTHR42974">
    <property type="entry name" value="GLUTAMINE SYNTHETASE"/>
    <property type="match status" value="1"/>
</dbReference>